<dbReference type="PANTHER" id="PTHR47785">
    <property type="entry name" value="ZN(II)2CYS6 TRANSCRIPTION FACTOR (EUROFUNG)-RELATED-RELATED"/>
    <property type="match status" value="1"/>
</dbReference>
<keyword evidence="1" id="KW-0539">Nucleus</keyword>
<dbReference type="AlphaFoldDB" id="A0A6J3LZU4"/>
<reference evidence="6" key="3">
    <citation type="submission" date="2025-08" db="UniProtKB">
        <authorList>
            <consortium name="RefSeq"/>
        </authorList>
    </citation>
    <scope>IDENTIFICATION</scope>
    <source>
        <strain evidence="6">CBS 342.82</strain>
    </source>
</reference>
<evidence type="ECO:0000259" key="4">
    <source>
        <dbReference type="PROSITE" id="PS50048"/>
    </source>
</evidence>
<dbReference type="Gene3D" id="4.10.240.10">
    <property type="entry name" value="Zn(2)-C6 fungal-type DNA-binding domain"/>
    <property type="match status" value="1"/>
</dbReference>
<organism evidence="6">
    <name type="scientific">Dissoconium aciculare CBS 342.82</name>
    <dbReference type="NCBI Taxonomy" id="1314786"/>
    <lineage>
        <taxon>Eukaryota</taxon>
        <taxon>Fungi</taxon>
        <taxon>Dikarya</taxon>
        <taxon>Ascomycota</taxon>
        <taxon>Pezizomycotina</taxon>
        <taxon>Dothideomycetes</taxon>
        <taxon>Dothideomycetidae</taxon>
        <taxon>Mycosphaerellales</taxon>
        <taxon>Dissoconiaceae</taxon>
        <taxon>Dissoconium</taxon>
    </lineage>
</organism>
<gene>
    <name evidence="6" type="ORF">K489DRAFT_47997</name>
</gene>
<accession>A0A6J3LZU4</accession>
<feature type="coiled-coil region" evidence="2">
    <location>
        <begin position="150"/>
        <end position="184"/>
    </location>
</feature>
<dbReference type="SMART" id="SM00066">
    <property type="entry name" value="GAL4"/>
    <property type="match status" value="1"/>
</dbReference>
<dbReference type="PANTHER" id="PTHR47785:SF4">
    <property type="entry name" value="ZN(II)2CYS6 TRANSCRIPTION FACTOR (EUROFUNG)"/>
    <property type="match status" value="1"/>
</dbReference>
<keyword evidence="5" id="KW-1185">Reference proteome</keyword>
<feature type="region of interest" description="Disordered" evidence="3">
    <location>
        <begin position="29"/>
        <end position="54"/>
    </location>
</feature>
<dbReference type="Proteomes" id="UP000504637">
    <property type="component" value="Unplaced"/>
</dbReference>
<keyword evidence="2" id="KW-0175">Coiled coil</keyword>
<dbReference type="SUPFAM" id="SSF57701">
    <property type="entry name" value="Zn2/Cys6 DNA-binding domain"/>
    <property type="match status" value="1"/>
</dbReference>
<evidence type="ECO:0000313" key="6">
    <source>
        <dbReference type="RefSeq" id="XP_033457193.1"/>
    </source>
</evidence>
<reference evidence="6" key="1">
    <citation type="submission" date="2020-01" db="EMBL/GenBank/DDBJ databases">
        <authorList>
            <consortium name="DOE Joint Genome Institute"/>
            <person name="Haridas S."/>
            <person name="Albert R."/>
            <person name="Binder M."/>
            <person name="Bloem J."/>
            <person name="Labutti K."/>
            <person name="Salamov A."/>
            <person name="Andreopoulos B."/>
            <person name="Baker S.E."/>
            <person name="Barry K."/>
            <person name="Bills G."/>
            <person name="Bluhm B.H."/>
            <person name="Cannon C."/>
            <person name="Castanera R."/>
            <person name="Culley D.E."/>
            <person name="Daum C."/>
            <person name="Ezra D."/>
            <person name="Gonzalez J.B."/>
            <person name="Henrissat B."/>
            <person name="Kuo A."/>
            <person name="Liang C."/>
            <person name="Lipzen A."/>
            <person name="Lutzoni F."/>
            <person name="Magnuson J."/>
            <person name="Mondo S."/>
            <person name="Nolan M."/>
            <person name="Ohm R."/>
            <person name="Pangilinan J."/>
            <person name="Park H.-J."/>
            <person name="Ramirez L."/>
            <person name="Alfaro M."/>
            <person name="Sun H."/>
            <person name="Tritt A."/>
            <person name="Yoshinaga Y."/>
            <person name="Zwiers L.-H."/>
            <person name="Turgeon B.G."/>
            <person name="Goodwin S.B."/>
            <person name="Spatafora J.W."/>
            <person name="Crous P.W."/>
            <person name="Grigoriev I.V."/>
        </authorList>
    </citation>
    <scope>NUCLEOTIDE SEQUENCE</scope>
    <source>
        <strain evidence="6">CBS 342.82</strain>
    </source>
</reference>
<proteinExistence type="predicted"/>
<dbReference type="GO" id="GO:0008270">
    <property type="term" value="F:zinc ion binding"/>
    <property type="evidence" value="ECO:0007669"/>
    <property type="project" value="InterPro"/>
</dbReference>
<dbReference type="PROSITE" id="PS50048">
    <property type="entry name" value="ZN2_CY6_FUNGAL_2"/>
    <property type="match status" value="1"/>
</dbReference>
<evidence type="ECO:0000256" key="2">
    <source>
        <dbReference type="SAM" id="Coils"/>
    </source>
</evidence>
<dbReference type="Pfam" id="PF00172">
    <property type="entry name" value="Zn_clus"/>
    <property type="match status" value="1"/>
</dbReference>
<protein>
    <recommendedName>
        <fullName evidence="4">Zn(2)-C6 fungal-type domain-containing protein</fullName>
    </recommendedName>
</protein>
<reference evidence="6" key="2">
    <citation type="submission" date="2020-04" db="EMBL/GenBank/DDBJ databases">
        <authorList>
            <consortium name="NCBI Genome Project"/>
        </authorList>
    </citation>
    <scope>NUCLEOTIDE SEQUENCE</scope>
    <source>
        <strain evidence="6">CBS 342.82</strain>
    </source>
</reference>
<dbReference type="GO" id="GO:0000981">
    <property type="term" value="F:DNA-binding transcription factor activity, RNA polymerase II-specific"/>
    <property type="evidence" value="ECO:0007669"/>
    <property type="project" value="InterPro"/>
</dbReference>
<name>A0A6J3LZU4_9PEZI</name>
<dbReference type="InterPro" id="IPR001138">
    <property type="entry name" value="Zn2Cys6_DnaBD"/>
</dbReference>
<dbReference type="InterPro" id="IPR036864">
    <property type="entry name" value="Zn2-C6_fun-type_DNA-bd_sf"/>
</dbReference>
<dbReference type="OrthoDB" id="10261408at2759"/>
<dbReference type="CDD" id="cd00067">
    <property type="entry name" value="GAL4"/>
    <property type="match status" value="1"/>
</dbReference>
<dbReference type="RefSeq" id="XP_033457193.1">
    <property type="nucleotide sequence ID" value="XM_033608658.1"/>
</dbReference>
<feature type="domain" description="Zn(2)-C6 fungal-type" evidence="4">
    <location>
        <begin position="109"/>
        <end position="138"/>
    </location>
</feature>
<dbReference type="PROSITE" id="PS00463">
    <property type="entry name" value="ZN2_CY6_FUNGAL_1"/>
    <property type="match status" value="1"/>
</dbReference>
<evidence type="ECO:0000256" key="3">
    <source>
        <dbReference type="SAM" id="MobiDB-lite"/>
    </source>
</evidence>
<sequence length="202" mass="23030">MADMAQNAYYPGGEGYYYINTPSPQQSILSSNNYASHQTTPQTDHSDFSFSESHIASRSNSEPFLYQQQVVPQLGAPIILPQGIQGIPISHHLRSEDKQSKTNKRTQCACENCRNKKSKCDGGQPCQGCQEANVPCKYREIPPSKKDNAMHDLLELMQSHNKELRRLVDRIEDIDQRLGRVEQRTEQRPCWQCGTQQFPVFQ</sequence>
<dbReference type="GeneID" id="54366458"/>
<evidence type="ECO:0000256" key="1">
    <source>
        <dbReference type="ARBA" id="ARBA00023242"/>
    </source>
</evidence>
<evidence type="ECO:0000313" key="5">
    <source>
        <dbReference type="Proteomes" id="UP000504637"/>
    </source>
</evidence>
<dbReference type="InterPro" id="IPR053181">
    <property type="entry name" value="EcdB-like_regulator"/>
</dbReference>